<dbReference type="Gene3D" id="3.10.180.10">
    <property type="entry name" value="2,3-Dihydroxybiphenyl 1,2-Dioxygenase, domain 1"/>
    <property type="match status" value="1"/>
</dbReference>
<dbReference type="Pfam" id="PF18029">
    <property type="entry name" value="Glyoxalase_6"/>
    <property type="match status" value="1"/>
</dbReference>
<dbReference type="Proteomes" id="UP000198683">
    <property type="component" value="Unassembled WGS sequence"/>
</dbReference>
<dbReference type="AlphaFoldDB" id="A0A1G9EZU2"/>
<organism evidence="2 3">
    <name type="scientific">Nonomuraea maritima</name>
    <dbReference type="NCBI Taxonomy" id="683260"/>
    <lineage>
        <taxon>Bacteria</taxon>
        <taxon>Bacillati</taxon>
        <taxon>Actinomycetota</taxon>
        <taxon>Actinomycetes</taxon>
        <taxon>Streptosporangiales</taxon>
        <taxon>Streptosporangiaceae</taxon>
        <taxon>Nonomuraea</taxon>
    </lineage>
</organism>
<sequence>MNDHTASSRHLQITFDAHDPRALSCFWRDALGYVHPAPPGADLPEGADPLAAWDEFLARAGVPEEQRNASSAVEDPHGHGPRLFFQRVPEDKVAKNRVHLDIRAAPGLRGEERMAALEAECARLVALGATRVRRHEPAPPLSAGFIVMTDPEGNEFCLD</sequence>
<dbReference type="EMBL" id="FNFB01000011">
    <property type="protein sequence ID" value="SDK81622.1"/>
    <property type="molecule type" value="Genomic_DNA"/>
</dbReference>
<accession>A0A1G9EZU2</accession>
<keyword evidence="3" id="KW-1185">Reference proteome</keyword>
<dbReference type="SUPFAM" id="SSF54593">
    <property type="entry name" value="Glyoxalase/Bleomycin resistance protein/Dihydroxybiphenyl dioxygenase"/>
    <property type="match status" value="1"/>
</dbReference>
<evidence type="ECO:0000313" key="2">
    <source>
        <dbReference type="EMBL" id="SDK81622.1"/>
    </source>
</evidence>
<protein>
    <recommendedName>
        <fullName evidence="1">Glyoxalase-like domain-containing protein</fullName>
    </recommendedName>
</protein>
<dbReference type="PANTHER" id="PTHR35908">
    <property type="entry name" value="HYPOTHETICAL FUSION PROTEIN"/>
    <property type="match status" value="1"/>
</dbReference>
<evidence type="ECO:0000259" key="1">
    <source>
        <dbReference type="Pfam" id="PF18029"/>
    </source>
</evidence>
<name>A0A1G9EZU2_9ACTN</name>
<dbReference type="RefSeq" id="WP_090767189.1">
    <property type="nucleotide sequence ID" value="NZ_FNFB01000011.1"/>
</dbReference>
<proteinExistence type="predicted"/>
<feature type="domain" description="Glyoxalase-like" evidence="1">
    <location>
        <begin position="12"/>
        <end position="158"/>
    </location>
</feature>
<evidence type="ECO:0000313" key="3">
    <source>
        <dbReference type="Proteomes" id="UP000198683"/>
    </source>
</evidence>
<reference evidence="2 3" key="1">
    <citation type="submission" date="2016-10" db="EMBL/GenBank/DDBJ databases">
        <authorList>
            <person name="de Groot N.N."/>
        </authorList>
    </citation>
    <scope>NUCLEOTIDE SEQUENCE [LARGE SCALE GENOMIC DNA]</scope>
    <source>
        <strain evidence="2 3">CGMCC 4.5681</strain>
    </source>
</reference>
<dbReference type="InterPro" id="IPR041581">
    <property type="entry name" value="Glyoxalase_6"/>
</dbReference>
<dbReference type="InterPro" id="IPR029068">
    <property type="entry name" value="Glyas_Bleomycin-R_OHBP_Dase"/>
</dbReference>
<dbReference type="PANTHER" id="PTHR35908:SF1">
    <property type="entry name" value="CONSERVED PROTEIN"/>
    <property type="match status" value="1"/>
</dbReference>
<dbReference type="STRING" id="683260.SAMN05421874_111190"/>
<gene>
    <name evidence="2" type="ORF">SAMN05421874_111190</name>
</gene>
<dbReference type="OrthoDB" id="3212826at2"/>